<dbReference type="InterPro" id="IPR041373">
    <property type="entry name" value="RT_RNaseH"/>
</dbReference>
<evidence type="ECO:0000259" key="7">
    <source>
        <dbReference type="Pfam" id="PF17917"/>
    </source>
</evidence>
<proteinExistence type="predicted"/>
<evidence type="ECO:0000256" key="1">
    <source>
        <dbReference type="ARBA" id="ARBA00022679"/>
    </source>
</evidence>
<gene>
    <name evidence="8" type="ORF">MTR67_007538</name>
</gene>
<keyword evidence="1" id="KW-0808">Transferase</keyword>
<name>A0AAF0TF60_SOLVR</name>
<keyword evidence="4" id="KW-0255">Endonuclease</keyword>
<protein>
    <recommendedName>
        <fullName evidence="7">Reverse transcriptase RNase H-like domain-containing protein</fullName>
    </recommendedName>
</protein>
<dbReference type="EMBL" id="CP133613">
    <property type="protein sequence ID" value="WMV14153.1"/>
    <property type="molecule type" value="Genomic_DNA"/>
</dbReference>
<dbReference type="Pfam" id="PF17917">
    <property type="entry name" value="RT_RNaseH"/>
    <property type="match status" value="1"/>
</dbReference>
<keyword evidence="6" id="KW-0695">RNA-directed DNA polymerase</keyword>
<dbReference type="PANTHER" id="PTHR34072:SF52">
    <property type="entry name" value="RIBONUCLEASE H"/>
    <property type="match status" value="1"/>
</dbReference>
<dbReference type="GO" id="GO:0003964">
    <property type="term" value="F:RNA-directed DNA polymerase activity"/>
    <property type="evidence" value="ECO:0007669"/>
    <property type="project" value="UniProtKB-KW"/>
</dbReference>
<sequence>MKIGLGKRKEMKIGLGRRKEMKRLGGEDEEPMGKEFGARKLRSSNFEISSLGQTWMKSESVQFALRFDAVCDVLDAPMNVSIPVGESIIVTHVYNVCPILFMGFQTWADLVILDMTDFNIILSMTCLSLYYVVLNCNAKSVTLEIPGKEKLEWEGVYKPMPTKDVEAENPSIESFLVVSEFKEVFPTVFPELRELKGQIQELFHKGVMVDPQKIEAVKNWVRPTYVTEVRNFVGFASYYCRFVKNFASIVTHLTRLTKKEVPFELDDKCEVIFQKLKTLLSVECKDFIVYCDASHLGLGAMSMQERNVIAYESCQLKVHERNYPTHDLELAVVVFALKIWRHYLYGVKCEVFTDHCSV</sequence>
<keyword evidence="5" id="KW-0378">Hydrolase</keyword>
<reference evidence="8" key="1">
    <citation type="submission" date="2023-08" db="EMBL/GenBank/DDBJ databases">
        <title>A de novo genome assembly of Solanum verrucosum Schlechtendal, a Mexican diploid species geographically isolated from the other diploid A-genome species in potato relatives.</title>
        <authorList>
            <person name="Hosaka K."/>
        </authorList>
    </citation>
    <scope>NUCLEOTIDE SEQUENCE</scope>
    <source>
        <tissue evidence="8">Young leaves</tissue>
    </source>
</reference>
<evidence type="ECO:0000313" key="9">
    <source>
        <dbReference type="Proteomes" id="UP001234989"/>
    </source>
</evidence>
<evidence type="ECO:0000256" key="5">
    <source>
        <dbReference type="ARBA" id="ARBA00022801"/>
    </source>
</evidence>
<accession>A0AAF0TF60</accession>
<evidence type="ECO:0000256" key="4">
    <source>
        <dbReference type="ARBA" id="ARBA00022759"/>
    </source>
</evidence>
<evidence type="ECO:0000256" key="3">
    <source>
        <dbReference type="ARBA" id="ARBA00022722"/>
    </source>
</evidence>
<dbReference type="GO" id="GO:0004519">
    <property type="term" value="F:endonuclease activity"/>
    <property type="evidence" value="ECO:0007669"/>
    <property type="project" value="UniProtKB-KW"/>
</dbReference>
<keyword evidence="2" id="KW-0548">Nucleotidyltransferase</keyword>
<dbReference type="GO" id="GO:0016787">
    <property type="term" value="F:hydrolase activity"/>
    <property type="evidence" value="ECO:0007669"/>
    <property type="project" value="UniProtKB-KW"/>
</dbReference>
<dbReference type="FunFam" id="3.30.70.270:FF:000020">
    <property type="entry name" value="Transposon Tf2-6 polyprotein-like Protein"/>
    <property type="match status" value="1"/>
</dbReference>
<dbReference type="CDD" id="cd09274">
    <property type="entry name" value="RNase_HI_RT_Ty3"/>
    <property type="match status" value="1"/>
</dbReference>
<dbReference type="Proteomes" id="UP001234989">
    <property type="component" value="Chromosome 2"/>
</dbReference>
<feature type="domain" description="Reverse transcriptase RNase H-like" evidence="7">
    <location>
        <begin position="285"/>
        <end position="357"/>
    </location>
</feature>
<evidence type="ECO:0000313" key="8">
    <source>
        <dbReference type="EMBL" id="WMV14153.1"/>
    </source>
</evidence>
<dbReference type="Pfam" id="PF08284">
    <property type="entry name" value="RVP_2"/>
    <property type="match status" value="1"/>
</dbReference>
<dbReference type="AlphaFoldDB" id="A0AAF0TF60"/>
<keyword evidence="9" id="KW-1185">Reference proteome</keyword>
<organism evidence="8 9">
    <name type="scientific">Solanum verrucosum</name>
    <dbReference type="NCBI Taxonomy" id="315347"/>
    <lineage>
        <taxon>Eukaryota</taxon>
        <taxon>Viridiplantae</taxon>
        <taxon>Streptophyta</taxon>
        <taxon>Embryophyta</taxon>
        <taxon>Tracheophyta</taxon>
        <taxon>Spermatophyta</taxon>
        <taxon>Magnoliopsida</taxon>
        <taxon>eudicotyledons</taxon>
        <taxon>Gunneridae</taxon>
        <taxon>Pentapetalae</taxon>
        <taxon>asterids</taxon>
        <taxon>lamiids</taxon>
        <taxon>Solanales</taxon>
        <taxon>Solanaceae</taxon>
        <taxon>Solanoideae</taxon>
        <taxon>Solaneae</taxon>
        <taxon>Solanum</taxon>
    </lineage>
</organism>
<dbReference type="PANTHER" id="PTHR34072">
    <property type="entry name" value="ENZYMATIC POLYPROTEIN-RELATED"/>
    <property type="match status" value="1"/>
</dbReference>
<keyword evidence="3" id="KW-0540">Nuclease</keyword>
<dbReference type="InterPro" id="IPR043128">
    <property type="entry name" value="Rev_trsase/Diguanyl_cyclase"/>
</dbReference>
<dbReference type="SUPFAM" id="SSF56672">
    <property type="entry name" value="DNA/RNA polymerases"/>
    <property type="match status" value="1"/>
</dbReference>
<dbReference type="Gene3D" id="3.30.70.270">
    <property type="match status" value="1"/>
</dbReference>
<evidence type="ECO:0000256" key="6">
    <source>
        <dbReference type="ARBA" id="ARBA00022918"/>
    </source>
</evidence>
<dbReference type="InterPro" id="IPR043502">
    <property type="entry name" value="DNA/RNA_pol_sf"/>
</dbReference>
<evidence type="ECO:0000256" key="2">
    <source>
        <dbReference type="ARBA" id="ARBA00022695"/>
    </source>
</evidence>